<dbReference type="GO" id="GO:0009398">
    <property type="term" value="P:FMN biosynthetic process"/>
    <property type="evidence" value="ECO:0007669"/>
    <property type="project" value="UniProtKB-UniRule"/>
</dbReference>
<dbReference type="Proteomes" id="UP001333710">
    <property type="component" value="Chromosome"/>
</dbReference>
<evidence type="ECO:0000256" key="4">
    <source>
        <dbReference type="ARBA" id="ARBA00022630"/>
    </source>
</evidence>
<keyword evidence="9 15" id="KW-0418">Kinase</keyword>
<dbReference type="NCBIfam" id="TIGR00083">
    <property type="entry name" value="ribF"/>
    <property type="match status" value="1"/>
</dbReference>
<dbReference type="NCBIfam" id="NF004160">
    <property type="entry name" value="PRK05627.1-3"/>
    <property type="match status" value="1"/>
</dbReference>
<evidence type="ECO:0000256" key="7">
    <source>
        <dbReference type="ARBA" id="ARBA00022695"/>
    </source>
</evidence>
<evidence type="ECO:0000256" key="5">
    <source>
        <dbReference type="ARBA" id="ARBA00022643"/>
    </source>
</evidence>
<keyword evidence="6 15" id="KW-0808">Transferase</keyword>
<dbReference type="SUPFAM" id="SSF52374">
    <property type="entry name" value="Nucleotidylyl transferase"/>
    <property type="match status" value="1"/>
</dbReference>
<dbReference type="InterPro" id="IPR023465">
    <property type="entry name" value="Riboflavin_kinase_dom_sf"/>
</dbReference>
<dbReference type="GO" id="GO:0008531">
    <property type="term" value="F:riboflavin kinase activity"/>
    <property type="evidence" value="ECO:0007669"/>
    <property type="project" value="UniProtKB-UniRule"/>
</dbReference>
<dbReference type="FunFam" id="3.40.50.620:FF:000021">
    <property type="entry name" value="Riboflavin biosynthesis protein"/>
    <property type="match status" value="1"/>
</dbReference>
<dbReference type="Pfam" id="PF01687">
    <property type="entry name" value="Flavokinase"/>
    <property type="match status" value="1"/>
</dbReference>
<dbReference type="GO" id="GO:0006747">
    <property type="term" value="P:FAD biosynthetic process"/>
    <property type="evidence" value="ECO:0007669"/>
    <property type="project" value="UniProtKB-UniRule"/>
</dbReference>
<comment type="pathway">
    <text evidence="2 15">Cofactor biosynthesis; FAD biosynthesis; FAD from FMN: step 1/1.</text>
</comment>
<dbReference type="GO" id="GO:0003919">
    <property type="term" value="F:FMN adenylyltransferase activity"/>
    <property type="evidence" value="ECO:0007669"/>
    <property type="project" value="UniProtKB-UniRule"/>
</dbReference>
<dbReference type="NCBIfam" id="NF004159">
    <property type="entry name" value="PRK05627.1-2"/>
    <property type="match status" value="1"/>
</dbReference>
<evidence type="ECO:0000256" key="15">
    <source>
        <dbReference type="PIRNR" id="PIRNR004491"/>
    </source>
</evidence>
<keyword evidence="10 15" id="KW-0274">FAD</keyword>
<evidence type="ECO:0000256" key="8">
    <source>
        <dbReference type="ARBA" id="ARBA00022741"/>
    </source>
</evidence>
<feature type="domain" description="Riboflavin kinase" evidence="16">
    <location>
        <begin position="183"/>
        <end position="306"/>
    </location>
</feature>
<dbReference type="Gene3D" id="3.40.50.620">
    <property type="entry name" value="HUPs"/>
    <property type="match status" value="1"/>
</dbReference>
<dbReference type="InterPro" id="IPR023468">
    <property type="entry name" value="Riboflavin_kinase"/>
</dbReference>
<keyword evidence="8 15" id="KW-0547">Nucleotide-binding</keyword>
<dbReference type="EC" id="2.7.7.2" evidence="15"/>
<evidence type="ECO:0000256" key="11">
    <source>
        <dbReference type="ARBA" id="ARBA00022840"/>
    </source>
</evidence>
<sequence length="309" mass="35101">MEFIRGLHNIRDPHRGCVLTIGKFDGVHLGHEAVIGQLLAKSQELQLPSVVMLFEPQPEELFTPDKAPARLSRLRDKYHRLQQLGVDRLLCLNFTPMFAAQSAEYFVQHLLVEQLGIAFLVVGDDFRFGKGRKGDFEYLQQAGKQHNFEVINTASLCLNQARVSSSAIRELLVQDQLQEAAAMLGRPFSISGKVVHGAKKGRTIGFPTANLLLKRHRSPVQGVYAVTVHIGEQQFLGVANVGNRPTVDGEKPQLEVHIFDFDQHLYGQFIEVDLHHKIRQERKFASFEELKLQIQRDAKQAREWLQNNR</sequence>
<keyword evidence="12" id="KW-0511">Multifunctional enzyme</keyword>
<dbReference type="RefSeq" id="WP_338291679.1">
    <property type="nucleotide sequence ID" value="NZ_AP027272.1"/>
</dbReference>
<evidence type="ECO:0000256" key="12">
    <source>
        <dbReference type="ARBA" id="ARBA00023268"/>
    </source>
</evidence>
<comment type="function">
    <text evidence="1">Catalyzes the phosphorylation of riboflavin to FMN followed by the adenylation of FMN to FAD.</text>
</comment>
<keyword evidence="4 15" id="KW-0285">Flavoprotein</keyword>
<evidence type="ECO:0000256" key="9">
    <source>
        <dbReference type="ARBA" id="ARBA00022777"/>
    </source>
</evidence>
<dbReference type="InterPro" id="IPR015864">
    <property type="entry name" value="FAD_synthase"/>
</dbReference>
<dbReference type="FunFam" id="2.40.30.30:FF:000003">
    <property type="entry name" value="Riboflavin biosynthesis protein"/>
    <property type="match status" value="1"/>
</dbReference>
<evidence type="ECO:0000256" key="6">
    <source>
        <dbReference type="ARBA" id="ARBA00022679"/>
    </source>
</evidence>
<evidence type="ECO:0000256" key="2">
    <source>
        <dbReference type="ARBA" id="ARBA00004726"/>
    </source>
</evidence>
<comment type="catalytic activity">
    <reaction evidence="13 15">
        <text>riboflavin + ATP = FMN + ADP + H(+)</text>
        <dbReference type="Rhea" id="RHEA:14357"/>
        <dbReference type="ChEBI" id="CHEBI:15378"/>
        <dbReference type="ChEBI" id="CHEBI:30616"/>
        <dbReference type="ChEBI" id="CHEBI:57986"/>
        <dbReference type="ChEBI" id="CHEBI:58210"/>
        <dbReference type="ChEBI" id="CHEBI:456216"/>
        <dbReference type="EC" id="2.7.1.26"/>
    </reaction>
</comment>
<proteinExistence type="inferred from homology"/>
<keyword evidence="11 15" id="KW-0067">ATP-binding</keyword>
<dbReference type="GO" id="GO:0005524">
    <property type="term" value="F:ATP binding"/>
    <property type="evidence" value="ECO:0007669"/>
    <property type="project" value="UniProtKB-UniRule"/>
</dbReference>
<dbReference type="NCBIfam" id="NF004163">
    <property type="entry name" value="PRK05627.1-6"/>
    <property type="match status" value="1"/>
</dbReference>
<dbReference type="EMBL" id="AP027272">
    <property type="protein sequence ID" value="BDX05692.1"/>
    <property type="molecule type" value="Genomic_DNA"/>
</dbReference>
<accession>A0AA48HLE7</accession>
<dbReference type="Pfam" id="PF06574">
    <property type="entry name" value="FAD_syn"/>
    <property type="match status" value="1"/>
</dbReference>
<protein>
    <recommendedName>
        <fullName evidence="15">Riboflavin biosynthesis protein</fullName>
    </recommendedName>
    <domain>
        <recommendedName>
            <fullName evidence="15">Riboflavin kinase</fullName>
            <ecNumber evidence="15">2.7.1.26</ecNumber>
        </recommendedName>
        <alternativeName>
            <fullName evidence="15">Flavokinase</fullName>
        </alternativeName>
    </domain>
    <domain>
        <recommendedName>
            <fullName evidence="15">FMN adenylyltransferase</fullName>
            <ecNumber evidence="15">2.7.7.2</ecNumber>
        </recommendedName>
        <alternativeName>
            <fullName evidence="15">FAD pyrophosphorylase</fullName>
        </alternativeName>
        <alternativeName>
            <fullName evidence="15">FAD synthase</fullName>
        </alternativeName>
    </domain>
</protein>
<dbReference type="InterPro" id="IPR014729">
    <property type="entry name" value="Rossmann-like_a/b/a_fold"/>
</dbReference>
<dbReference type="EC" id="2.7.1.26" evidence="15"/>
<comment type="catalytic activity">
    <reaction evidence="14 15">
        <text>FMN + ATP + H(+) = FAD + diphosphate</text>
        <dbReference type="Rhea" id="RHEA:17237"/>
        <dbReference type="ChEBI" id="CHEBI:15378"/>
        <dbReference type="ChEBI" id="CHEBI:30616"/>
        <dbReference type="ChEBI" id="CHEBI:33019"/>
        <dbReference type="ChEBI" id="CHEBI:57692"/>
        <dbReference type="ChEBI" id="CHEBI:58210"/>
        <dbReference type="EC" id="2.7.7.2"/>
    </reaction>
</comment>
<dbReference type="PIRSF" id="PIRSF004491">
    <property type="entry name" value="FAD_Synth"/>
    <property type="match status" value="1"/>
</dbReference>
<dbReference type="GO" id="GO:0009231">
    <property type="term" value="P:riboflavin biosynthetic process"/>
    <property type="evidence" value="ECO:0007669"/>
    <property type="project" value="InterPro"/>
</dbReference>
<comment type="pathway">
    <text evidence="3 15">Cofactor biosynthesis; FMN biosynthesis; FMN from riboflavin (ATP route): step 1/1.</text>
</comment>
<dbReference type="KEGG" id="pmaw:MACH26_12130"/>
<dbReference type="SUPFAM" id="SSF82114">
    <property type="entry name" value="Riboflavin kinase-like"/>
    <property type="match status" value="1"/>
</dbReference>
<comment type="similarity">
    <text evidence="15">Belongs to the ribF family.</text>
</comment>
<evidence type="ECO:0000256" key="14">
    <source>
        <dbReference type="ARBA" id="ARBA00049494"/>
    </source>
</evidence>
<dbReference type="NCBIfam" id="NF004162">
    <property type="entry name" value="PRK05627.1-5"/>
    <property type="match status" value="1"/>
</dbReference>
<dbReference type="AlphaFoldDB" id="A0AA48HLE7"/>
<evidence type="ECO:0000256" key="1">
    <source>
        <dbReference type="ARBA" id="ARBA00002121"/>
    </source>
</evidence>
<dbReference type="Gene3D" id="2.40.30.30">
    <property type="entry name" value="Riboflavin kinase-like"/>
    <property type="match status" value="1"/>
</dbReference>
<evidence type="ECO:0000256" key="3">
    <source>
        <dbReference type="ARBA" id="ARBA00005201"/>
    </source>
</evidence>
<dbReference type="SMART" id="SM00904">
    <property type="entry name" value="Flavokinase"/>
    <property type="match status" value="1"/>
</dbReference>
<evidence type="ECO:0000313" key="18">
    <source>
        <dbReference type="Proteomes" id="UP001333710"/>
    </source>
</evidence>
<evidence type="ECO:0000256" key="13">
    <source>
        <dbReference type="ARBA" id="ARBA00047880"/>
    </source>
</evidence>
<dbReference type="InterPro" id="IPR002606">
    <property type="entry name" value="Riboflavin_kinase_bac"/>
</dbReference>
<dbReference type="PANTHER" id="PTHR22749:SF6">
    <property type="entry name" value="RIBOFLAVIN KINASE"/>
    <property type="match status" value="1"/>
</dbReference>
<reference evidence="17" key="1">
    <citation type="submission" date="2023-01" db="EMBL/GenBank/DDBJ databases">
        <title>Complete genome sequence of Planctobacterium marinum strain Dej080120_11.</title>
        <authorList>
            <person name="Ueki S."/>
            <person name="Maruyama F."/>
        </authorList>
    </citation>
    <scope>NUCLEOTIDE SEQUENCE</scope>
    <source>
        <strain evidence="17">Dej080120_11</strain>
    </source>
</reference>
<dbReference type="PANTHER" id="PTHR22749">
    <property type="entry name" value="RIBOFLAVIN KINASE/FMN ADENYLYLTRANSFERASE"/>
    <property type="match status" value="1"/>
</dbReference>
<organism evidence="17 18">
    <name type="scientific">Planctobacterium marinum</name>
    <dbReference type="NCBI Taxonomy" id="1631968"/>
    <lineage>
        <taxon>Bacteria</taxon>
        <taxon>Pseudomonadati</taxon>
        <taxon>Pseudomonadota</taxon>
        <taxon>Gammaproteobacteria</taxon>
        <taxon>Alteromonadales</taxon>
        <taxon>Alteromonadaceae</taxon>
        <taxon>Planctobacterium</taxon>
    </lineage>
</organism>
<keyword evidence="5 15" id="KW-0288">FMN</keyword>
<dbReference type="InterPro" id="IPR015865">
    <property type="entry name" value="Riboflavin_kinase_bac/euk"/>
</dbReference>
<name>A0AA48HLE7_9ALTE</name>
<evidence type="ECO:0000313" key="17">
    <source>
        <dbReference type="EMBL" id="BDX05692.1"/>
    </source>
</evidence>
<dbReference type="CDD" id="cd02064">
    <property type="entry name" value="FAD_synthetase_N"/>
    <property type="match status" value="1"/>
</dbReference>
<evidence type="ECO:0000256" key="10">
    <source>
        <dbReference type="ARBA" id="ARBA00022827"/>
    </source>
</evidence>
<keyword evidence="7 15" id="KW-0548">Nucleotidyltransferase</keyword>
<gene>
    <name evidence="17" type="ORF">MACH26_12130</name>
</gene>
<evidence type="ECO:0000259" key="16">
    <source>
        <dbReference type="SMART" id="SM00904"/>
    </source>
</evidence>
<keyword evidence="18" id="KW-1185">Reference proteome</keyword>